<comment type="caution">
    <text evidence="1">The sequence shown here is derived from an EMBL/GenBank/DDBJ whole genome shotgun (WGS) entry which is preliminary data.</text>
</comment>
<evidence type="ECO:0000313" key="2">
    <source>
        <dbReference type="Proteomes" id="UP000295043"/>
    </source>
</evidence>
<evidence type="ECO:0000313" key="1">
    <source>
        <dbReference type="EMBL" id="TCN33772.1"/>
    </source>
</evidence>
<dbReference type="SUPFAM" id="SSF56300">
    <property type="entry name" value="Metallo-dependent phosphatases"/>
    <property type="match status" value="1"/>
</dbReference>
<dbReference type="EMBL" id="SLVU01000002">
    <property type="protein sequence ID" value="TCN33772.1"/>
    <property type="molecule type" value="Genomic_DNA"/>
</dbReference>
<gene>
    <name evidence="1" type="ORF">EV184_10278</name>
</gene>
<dbReference type="Proteomes" id="UP000295043">
    <property type="component" value="Unassembled WGS sequence"/>
</dbReference>
<sequence>MIYFTSDTHFGEQRVLNIDRRPFSSLAEHDAALIANWNDTVSPEDEIWHLGDFASKKKGFADDLLSQLNGSKHLIVGNNDPPATVEAAGRAYSTMRNSQSTANASFSATILFGPGTRWESARSTCTATPMAA</sequence>
<dbReference type="Gene3D" id="3.60.21.10">
    <property type="match status" value="1"/>
</dbReference>
<name>A0A4R2C2T3_9HYPH</name>
<dbReference type="InterPro" id="IPR029052">
    <property type="entry name" value="Metallo-depent_PP-like"/>
</dbReference>
<accession>A0A4R2C2T3</accession>
<proteinExistence type="predicted"/>
<evidence type="ECO:0008006" key="3">
    <source>
        <dbReference type="Google" id="ProtNLM"/>
    </source>
</evidence>
<reference evidence="1 2" key="1">
    <citation type="submission" date="2019-03" db="EMBL/GenBank/DDBJ databases">
        <title>Genomic Encyclopedia of Type Strains, Phase IV (KMG-V): Genome sequencing to study the core and pangenomes of soil and plant-associated prokaryotes.</title>
        <authorList>
            <person name="Whitman W."/>
        </authorList>
    </citation>
    <scope>NUCLEOTIDE SEQUENCE [LARGE SCALE GENOMIC DNA]</scope>
    <source>
        <strain evidence="1 2">23C40</strain>
    </source>
</reference>
<organism evidence="1 2">
    <name type="scientific">Sinorhizobium americanum</name>
    <dbReference type="NCBI Taxonomy" id="194963"/>
    <lineage>
        <taxon>Bacteria</taxon>
        <taxon>Pseudomonadati</taxon>
        <taxon>Pseudomonadota</taxon>
        <taxon>Alphaproteobacteria</taxon>
        <taxon>Hyphomicrobiales</taxon>
        <taxon>Rhizobiaceae</taxon>
        <taxon>Sinorhizobium/Ensifer group</taxon>
        <taxon>Sinorhizobium</taxon>
    </lineage>
</organism>
<protein>
    <recommendedName>
        <fullName evidence="3">Metallophosphoesterase</fullName>
    </recommendedName>
</protein>
<dbReference type="AlphaFoldDB" id="A0A4R2C2T3"/>